<evidence type="ECO:0000313" key="3">
    <source>
        <dbReference type="Proteomes" id="UP000249065"/>
    </source>
</evidence>
<feature type="transmembrane region" description="Helical" evidence="1">
    <location>
        <begin position="12"/>
        <end position="32"/>
    </location>
</feature>
<keyword evidence="1" id="KW-0812">Transmembrane</keyword>
<keyword evidence="3" id="KW-1185">Reference proteome</keyword>
<organism evidence="2 3">
    <name type="scientific">Roseicella frigidaeris</name>
    <dbReference type="NCBI Taxonomy" id="2230885"/>
    <lineage>
        <taxon>Bacteria</taxon>
        <taxon>Pseudomonadati</taxon>
        <taxon>Pseudomonadota</taxon>
        <taxon>Alphaproteobacteria</taxon>
        <taxon>Acetobacterales</taxon>
        <taxon>Roseomonadaceae</taxon>
        <taxon>Roseicella</taxon>
    </lineage>
</organism>
<dbReference type="AlphaFoldDB" id="A0A327M9A4"/>
<dbReference type="Proteomes" id="UP000249065">
    <property type="component" value="Unassembled WGS sequence"/>
</dbReference>
<accession>A0A327M9A4</accession>
<protein>
    <recommendedName>
        <fullName evidence="4">Pilus assembly protein</fullName>
    </recommendedName>
</protein>
<comment type="caution">
    <text evidence="2">The sequence shown here is derived from an EMBL/GenBank/DDBJ whole genome shotgun (WGS) entry which is preliminary data.</text>
</comment>
<dbReference type="EMBL" id="QLIX01000005">
    <property type="protein sequence ID" value="RAI59349.1"/>
    <property type="molecule type" value="Genomic_DNA"/>
</dbReference>
<keyword evidence="1" id="KW-0472">Membrane</keyword>
<dbReference type="OrthoDB" id="7274606at2"/>
<keyword evidence="1" id="KW-1133">Transmembrane helix</keyword>
<proteinExistence type="predicted"/>
<sequence>MVAGLLRCRRGAAALDFAAAGSAFFVLLLVLIEGCWQVAVGAALDAGTREASRWAAMGQAPPEGYTASGYMTELILKSSGLPLDGAALAVTARSFAGFGALATPGAGTPGLGASGDVVQYTVVYRSAGLTPIGRALMSLGLLQIQLVTLVKNEPYPK</sequence>
<gene>
    <name evidence="2" type="ORF">DOO78_10000</name>
</gene>
<evidence type="ECO:0000313" key="2">
    <source>
        <dbReference type="EMBL" id="RAI59349.1"/>
    </source>
</evidence>
<reference evidence="3" key="1">
    <citation type="submission" date="2018-06" db="EMBL/GenBank/DDBJ databases">
        <authorList>
            <person name="Khan S.A."/>
        </authorList>
    </citation>
    <scope>NUCLEOTIDE SEQUENCE [LARGE SCALE GENOMIC DNA]</scope>
    <source>
        <strain evidence="3">DB-1506</strain>
    </source>
</reference>
<evidence type="ECO:0000256" key="1">
    <source>
        <dbReference type="SAM" id="Phobius"/>
    </source>
</evidence>
<name>A0A327M9A4_9PROT</name>
<evidence type="ECO:0008006" key="4">
    <source>
        <dbReference type="Google" id="ProtNLM"/>
    </source>
</evidence>
<dbReference type="RefSeq" id="WP_111469606.1">
    <property type="nucleotide sequence ID" value="NZ_QLIX01000005.1"/>
</dbReference>